<name>A0ABQ3YBB1_9ACTN</name>
<dbReference type="Gene3D" id="3.40.50.720">
    <property type="entry name" value="NAD(P)-binding Rossmann-like Domain"/>
    <property type="match status" value="1"/>
</dbReference>
<feature type="domain" description="Enoyl reductase (ER)" evidence="2">
    <location>
        <begin position="10"/>
        <end position="305"/>
    </location>
</feature>
<keyword evidence="1" id="KW-0521">NADP</keyword>
<reference evidence="3 4" key="1">
    <citation type="submission" date="2021-01" db="EMBL/GenBank/DDBJ databases">
        <title>Whole genome shotgun sequence of Actinoplanes deccanensis NBRC 13994.</title>
        <authorList>
            <person name="Komaki H."/>
            <person name="Tamura T."/>
        </authorList>
    </citation>
    <scope>NUCLEOTIDE SEQUENCE [LARGE SCALE GENOMIC DNA]</scope>
    <source>
        <strain evidence="3 4">NBRC 13994</strain>
    </source>
</reference>
<evidence type="ECO:0000256" key="1">
    <source>
        <dbReference type="ARBA" id="ARBA00022857"/>
    </source>
</evidence>
<dbReference type="Pfam" id="PF13602">
    <property type="entry name" value="ADH_zinc_N_2"/>
    <property type="match status" value="1"/>
</dbReference>
<proteinExistence type="predicted"/>
<keyword evidence="4" id="KW-1185">Reference proteome</keyword>
<dbReference type="InterPro" id="IPR051603">
    <property type="entry name" value="Zinc-ADH_QOR/CCCR"/>
</dbReference>
<comment type="caution">
    <text evidence="3">The sequence shown here is derived from an EMBL/GenBank/DDBJ whole genome shotgun (WGS) entry which is preliminary data.</text>
</comment>
<dbReference type="RefSeq" id="WP_203770655.1">
    <property type="nucleotide sequence ID" value="NZ_BAAABO010000020.1"/>
</dbReference>
<dbReference type="InterPro" id="IPR011032">
    <property type="entry name" value="GroES-like_sf"/>
</dbReference>
<accession>A0ABQ3YBB1</accession>
<dbReference type="SUPFAM" id="SSF50129">
    <property type="entry name" value="GroES-like"/>
    <property type="match status" value="1"/>
</dbReference>
<dbReference type="Proteomes" id="UP000609879">
    <property type="component" value="Unassembled WGS sequence"/>
</dbReference>
<dbReference type="PANTHER" id="PTHR44154:SF1">
    <property type="entry name" value="QUINONE OXIDOREDUCTASE"/>
    <property type="match status" value="1"/>
</dbReference>
<protein>
    <submittedName>
        <fullName evidence="3">NADPH:quinone reductase</fullName>
    </submittedName>
</protein>
<dbReference type="CDD" id="cd08267">
    <property type="entry name" value="MDR1"/>
    <property type="match status" value="1"/>
</dbReference>
<dbReference type="SMART" id="SM00829">
    <property type="entry name" value="PKS_ER"/>
    <property type="match status" value="1"/>
</dbReference>
<evidence type="ECO:0000259" key="2">
    <source>
        <dbReference type="SMART" id="SM00829"/>
    </source>
</evidence>
<dbReference type="SUPFAM" id="SSF51735">
    <property type="entry name" value="NAD(P)-binding Rossmann-fold domains"/>
    <property type="match status" value="1"/>
</dbReference>
<dbReference type="EMBL" id="BOMI01000114">
    <property type="protein sequence ID" value="GID77100.1"/>
    <property type="molecule type" value="Genomic_DNA"/>
</dbReference>
<dbReference type="Gene3D" id="3.90.180.10">
    <property type="entry name" value="Medium-chain alcohol dehydrogenases, catalytic domain"/>
    <property type="match status" value="1"/>
</dbReference>
<sequence length="307" mass="32549">MKAIVQDVYGDADVLRVADVPKPEIGPEEVLVEVRAAGVDRGAWHAMTGLPTVARLGFGLRRPRRRTIGIDLAGRVAAVGARVTEFRPGDDVFGCGTSTWAEFAKTKPSRLFKKPDHLTYEQAASLPTSGATARLALGKTGGDVLVLGAGGGVGSFVVMLAKARGDRVTAASSKPEAVQRFGADTVLDYTREPLAGSYDLVVETGGNRPLSELRKLLKPRGTLVIAGGENGGRLLGGLERNLQLIAVSPFTRQRLRAPISLTRRADLEALALLTDPPLEGAYPLEQAPAVMRRLVEGRITGKAVLTT</sequence>
<dbReference type="InterPro" id="IPR013154">
    <property type="entry name" value="ADH-like_N"/>
</dbReference>
<evidence type="ECO:0000313" key="4">
    <source>
        <dbReference type="Proteomes" id="UP000609879"/>
    </source>
</evidence>
<evidence type="ECO:0000313" key="3">
    <source>
        <dbReference type="EMBL" id="GID77100.1"/>
    </source>
</evidence>
<gene>
    <name evidence="3" type="ORF">Ade02nite_57410</name>
</gene>
<organism evidence="3 4">
    <name type="scientific">Paractinoplanes deccanensis</name>
    <dbReference type="NCBI Taxonomy" id="113561"/>
    <lineage>
        <taxon>Bacteria</taxon>
        <taxon>Bacillati</taxon>
        <taxon>Actinomycetota</taxon>
        <taxon>Actinomycetes</taxon>
        <taxon>Micromonosporales</taxon>
        <taxon>Micromonosporaceae</taxon>
        <taxon>Paractinoplanes</taxon>
    </lineage>
</organism>
<dbReference type="InterPro" id="IPR020843">
    <property type="entry name" value="ER"/>
</dbReference>
<dbReference type="Pfam" id="PF08240">
    <property type="entry name" value="ADH_N"/>
    <property type="match status" value="1"/>
</dbReference>
<dbReference type="InterPro" id="IPR036291">
    <property type="entry name" value="NAD(P)-bd_dom_sf"/>
</dbReference>
<dbReference type="PANTHER" id="PTHR44154">
    <property type="entry name" value="QUINONE OXIDOREDUCTASE"/>
    <property type="match status" value="1"/>
</dbReference>